<evidence type="ECO:0000259" key="5">
    <source>
        <dbReference type="Pfam" id="PF07730"/>
    </source>
</evidence>
<feature type="transmembrane region" description="Helical" evidence="4">
    <location>
        <begin position="21"/>
        <end position="42"/>
    </location>
</feature>
<dbReference type="AlphaFoldDB" id="A0A1J4N1L8"/>
<dbReference type="Pfam" id="PF07730">
    <property type="entry name" value="HisKA_3"/>
    <property type="match status" value="1"/>
</dbReference>
<keyword evidence="4" id="KW-0812">Transmembrane</keyword>
<keyword evidence="1" id="KW-0808">Transferase</keyword>
<comment type="caution">
    <text evidence="6">The sequence shown here is derived from an EMBL/GenBank/DDBJ whole genome shotgun (WGS) entry which is preliminary data.</text>
</comment>
<dbReference type="GO" id="GO:0046983">
    <property type="term" value="F:protein dimerization activity"/>
    <property type="evidence" value="ECO:0007669"/>
    <property type="project" value="InterPro"/>
</dbReference>
<dbReference type="Proteomes" id="UP000033772">
    <property type="component" value="Unassembled WGS sequence"/>
</dbReference>
<evidence type="ECO:0000256" key="2">
    <source>
        <dbReference type="ARBA" id="ARBA00022777"/>
    </source>
</evidence>
<dbReference type="InterPro" id="IPR011712">
    <property type="entry name" value="Sig_transdc_His_kin_sub3_dim/P"/>
</dbReference>
<proteinExistence type="predicted"/>
<evidence type="ECO:0000256" key="4">
    <source>
        <dbReference type="SAM" id="Phobius"/>
    </source>
</evidence>
<organism evidence="6 7">
    <name type="scientific">Nocardioides luteus</name>
    <dbReference type="NCBI Taxonomy" id="1844"/>
    <lineage>
        <taxon>Bacteria</taxon>
        <taxon>Bacillati</taxon>
        <taxon>Actinomycetota</taxon>
        <taxon>Actinomycetes</taxon>
        <taxon>Propionibacteriales</taxon>
        <taxon>Nocardioidaceae</taxon>
        <taxon>Nocardioides</taxon>
    </lineage>
</organism>
<dbReference type="PANTHER" id="PTHR24421:SF63">
    <property type="entry name" value="SENSOR HISTIDINE KINASE DESK"/>
    <property type="match status" value="1"/>
</dbReference>
<dbReference type="PANTHER" id="PTHR24421">
    <property type="entry name" value="NITRATE/NITRITE SENSOR PROTEIN NARX-RELATED"/>
    <property type="match status" value="1"/>
</dbReference>
<evidence type="ECO:0000313" key="6">
    <source>
        <dbReference type="EMBL" id="OIJ25444.1"/>
    </source>
</evidence>
<dbReference type="CDD" id="cd16917">
    <property type="entry name" value="HATPase_UhpB-NarQ-NarX-like"/>
    <property type="match status" value="1"/>
</dbReference>
<accession>A0A1J4N1L8</accession>
<reference evidence="6" key="1">
    <citation type="submission" date="2016-10" db="EMBL/GenBank/DDBJ databases">
        <title>Draft Genome Sequence of Nocardioides luteus Strain BAFB, an Alkane-Degrading Bacterium Isolated from JP-7 Polluted Soil.</title>
        <authorList>
            <person name="Brown L."/>
            <person name="Ruiz O.N."/>
            <person name="Gunasekera T."/>
        </authorList>
    </citation>
    <scope>NUCLEOTIDE SEQUENCE [LARGE SCALE GENOMIC DNA]</scope>
    <source>
        <strain evidence="6">BAFB</strain>
    </source>
</reference>
<dbReference type="STRING" id="1844.UG56_017750"/>
<feature type="domain" description="Signal transduction histidine kinase subgroup 3 dimerisation and phosphoacceptor" evidence="5">
    <location>
        <begin position="193"/>
        <end position="258"/>
    </location>
</feature>
<dbReference type="GO" id="GO:0016020">
    <property type="term" value="C:membrane"/>
    <property type="evidence" value="ECO:0007669"/>
    <property type="project" value="InterPro"/>
</dbReference>
<dbReference type="InterPro" id="IPR036890">
    <property type="entry name" value="HATPase_C_sf"/>
</dbReference>
<feature type="transmembrane region" description="Helical" evidence="4">
    <location>
        <begin position="48"/>
        <end position="69"/>
    </location>
</feature>
<evidence type="ECO:0000313" key="7">
    <source>
        <dbReference type="Proteomes" id="UP000033772"/>
    </source>
</evidence>
<keyword evidence="4" id="KW-1133">Transmembrane helix</keyword>
<evidence type="ECO:0000256" key="3">
    <source>
        <dbReference type="ARBA" id="ARBA00023012"/>
    </source>
</evidence>
<evidence type="ECO:0000256" key="1">
    <source>
        <dbReference type="ARBA" id="ARBA00022679"/>
    </source>
</evidence>
<dbReference type="Gene3D" id="3.30.565.10">
    <property type="entry name" value="Histidine kinase-like ATPase, C-terminal domain"/>
    <property type="match status" value="1"/>
</dbReference>
<dbReference type="EMBL" id="JZDQ02000025">
    <property type="protein sequence ID" value="OIJ25444.1"/>
    <property type="molecule type" value="Genomic_DNA"/>
</dbReference>
<keyword evidence="7" id="KW-1185">Reference proteome</keyword>
<feature type="transmembrane region" description="Helical" evidence="4">
    <location>
        <begin position="90"/>
        <end position="117"/>
    </location>
</feature>
<gene>
    <name evidence="6" type="ORF">UG56_017750</name>
</gene>
<dbReference type="GO" id="GO:0000155">
    <property type="term" value="F:phosphorelay sensor kinase activity"/>
    <property type="evidence" value="ECO:0007669"/>
    <property type="project" value="InterPro"/>
</dbReference>
<sequence>MSSMSIDQGPQLATANRRWTLFGPWFAFIWLFFLLTPLHVGWQARDTAAGVIGIVATLTFAVAYMLIWVRARSMLRLVEEPPLRFVAPYLALLGLLAAVMIATLGEGGVAGLVYLAVACVMTLSAPAVYVAIACLAVGVGLTGLVPGWDSQIGTAFAVCAASAAMLGVRSVMRRNVALIGAQHENTRLALADERNRFARDLHDILGHSLTVITVKAELAQRLVDVAPDRAKQELADLERLSRDALADVRRAVEGYRELTLPGELARARAALEAAGIDPVLPQSTDEVPSGLRELFAWTIREGVTNVIRHSGAHRCEIVLTATSVTVRDDGQAAGGTTAGTTAGSGLTGLRERAAAMGAVLTTRTGSGFELVMSADLATTTAATADTEVLS</sequence>
<keyword evidence="3" id="KW-0902">Two-component regulatory system</keyword>
<name>A0A1J4N1L8_9ACTN</name>
<keyword evidence="2 6" id="KW-0418">Kinase</keyword>
<protein>
    <submittedName>
        <fullName evidence="6">Histidine kinase</fullName>
    </submittedName>
</protein>
<feature type="transmembrane region" description="Helical" evidence="4">
    <location>
        <begin position="123"/>
        <end position="145"/>
    </location>
</feature>
<dbReference type="Gene3D" id="1.20.5.1930">
    <property type="match status" value="1"/>
</dbReference>
<keyword evidence="4" id="KW-0472">Membrane</keyword>
<dbReference type="InterPro" id="IPR050482">
    <property type="entry name" value="Sensor_HK_TwoCompSys"/>
</dbReference>
<feature type="transmembrane region" description="Helical" evidence="4">
    <location>
        <begin position="152"/>
        <end position="172"/>
    </location>
</feature>